<comment type="caution">
    <text evidence="1">The sequence shown here is derived from an EMBL/GenBank/DDBJ whole genome shotgun (WGS) entry which is preliminary data.</text>
</comment>
<name>A0AA37HEF7_9HYPH</name>
<reference evidence="1" key="2">
    <citation type="submission" date="2021-08" db="EMBL/GenBank/DDBJ databases">
        <authorList>
            <person name="Tani A."/>
            <person name="Ola A."/>
            <person name="Ogura Y."/>
            <person name="Katsura K."/>
            <person name="Hayashi T."/>
        </authorList>
    </citation>
    <scope>NUCLEOTIDE SEQUENCE</scope>
    <source>
        <strain evidence="1">JCM 32048</strain>
    </source>
</reference>
<organism evidence="1 2">
    <name type="scientific">Methylobacterium frigidaeris</name>
    <dbReference type="NCBI Taxonomy" id="2038277"/>
    <lineage>
        <taxon>Bacteria</taxon>
        <taxon>Pseudomonadati</taxon>
        <taxon>Pseudomonadota</taxon>
        <taxon>Alphaproteobacteria</taxon>
        <taxon>Hyphomicrobiales</taxon>
        <taxon>Methylobacteriaceae</taxon>
        <taxon>Methylobacterium</taxon>
    </lineage>
</organism>
<gene>
    <name evidence="1" type="ORF">MPEAHAMD_4200</name>
</gene>
<dbReference type="AlphaFoldDB" id="A0AA37HEF7"/>
<reference evidence="1" key="1">
    <citation type="journal article" date="2016" name="Front. Microbiol.">
        <title>Genome Sequence of the Piezophilic, Mesophilic Sulfate-Reducing Bacterium Desulfovibrio indicus J2T.</title>
        <authorList>
            <person name="Cao J."/>
            <person name="Maignien L."/>
            <person name="Shao Z."/>
            <person name="Alain K."/>
            <person name="Jebbar M."/>
        </authorList>
    </citation>
    <scope>NUCLEOTIDE SEQUENCE</scope>
    <source>
        <strain evidence="1">JCM 32048</strain>
    </source>
</reference>
<sequence>MARIHGEALRALVAGAVVLLTGLPVQASPATPVSARVSVSYVPPSDPAHREIYRIAQRQRVLERLGAIIRLVRLPHRLTFRMKGCDGEPNAWYDPGSRAVTMCYEMVAAIVNLAPRTRSAAGVTRDQAIRGPVAQILLHETSHALFHMLRVPIFGREEDAADQLASLILLQLAPARARDVVSGSGYFFATLGRQEPMEKGRFADVHGLSWQRFYNLACLAYGANPHRYGDIVAKGYLPKERAERCGEETEQVSYAFDRLIVPHLRVRPHRGVNLRRAWGSR</sequence>
<evidence type="ECO:0000313" key="1">
    <source>
        <dbReference type="EMBL" id="GJD64026.1"/>
    </source>
</evidence>
<dbReference type="RefSeq" id="WP_238192321.1">
    <property type="nucleotide sequence ID" value="NZ_BPQJ01000021.1"/>
</dbReference>
<dbReference type="EMBL" id="BPQJ01000021">
    <property type="protein sequence ID" value="GJD64026.1"/>
    <property type="molecule type" value="Genomic_DNA"/>
</dbReference>
<dbReference type="InterPro" id="IPR025644">
    <property type="entry name" value="DUF4344"/>
</dbReference>
<dbReference type="Pfam" id="PF14247">
    <property type="entry name" value="DUF4344"/>
    <property type="match status" value="1"/>
</dbReference>
<accession>A0AA37HEF7</accession>
<keyword evidence="2" id="KW-1185">Reference proteome</keyword>
<protein>
    <submittedName>
        <fullName evidence="1">Uncharacterized protein</fullName>
    </submittedName>
</protein>
<proteinExistence type="predicted"/>
<evidence type="ECO:0000313" key="2">
    <source>
        <dbReference type="Proteomes" id="UP001055286"/>
    </source>
</evidence>
<dbReference type="Proteomes" id="UP001055286">
    <property type="component" value="Unassembled WGS sequence"/>
</dbReference>